<dbReference type="EMBL" id="KQ246763">
    <property type="protein sequence ID" value="KNC72607.1"/>
    <property type="molecule type" value="Genomic_DNA"/>
</dbReference>
<proteinExistence type="predicted"/>
<name>A0A0L0F7A7_9EUKA</name>
<reference evidence="1 2" key="1">
    <citation type="submission" date="2011-02" db="EMBL/GenBank/DDBJ databases">
        <title>The Genome Sequence of Sphaeroforma arctica JP610.</title>
        <authorList>
            <consortium name="The Broad Institute Genome Sequencing Platform"/>
            <person name="Russ C."/>
            <person name="Cuomo C."/>
            <person name="Young S.K."/>
            <person name="Zeng Q."/>
            <person name="Gargeya S."/>
            <person name="Alvarado L."/>
            <person name="Berlin A."/>
            <person name="Chapman S.B."/>
            <person name="Chen Z."/>
            <person name="Freedman E."/>
            <person name="Gellesch M."/>
            <person name="Goldberg J."/>
            <person name="Griggs A."/>
            <person name="Gujja S."/>
            <person name="Heilman E."/>
            <person name="Heiman D."/>
            <person name="Howarth C."/>
            <person name="Mehta T."/>
            <person name="Neiman D."/>
            <person name="Pearson M."/>
            <person name="Roberts A."/>
            <person name="Saif S."/>
            <person name="Shea T."/>
            <person name="Shenoy N."/>
            <person name="Sisk P."/>
            <person name="Stolte C."/>
            <person name="Sykes S."/>
            <person name="White J."/>
            <person name="Yandava C."/>
            <person name="Burger G."/>
            <person name="Gray M.W."/>
            <person name="Holland P.W.H."/>
            <person name="King N."/>
            <person name="Lang F.B.F."/>
            <person name="Roger A.J."/>
            <person name="Ruiz-Trillo I."/>
            <person name="Haas B."/>
            <person name="Nusbaum C."/>
            <person name="Birren B."/>
        </authorList>
    </citation>
    <scope>NUCLEOTIDE SEQUENCE [LARGE SCALE GENOMIC DNA]</scope>
    <source>
        <strain evidence="1 2">JP610</strain>
    </source>
</reference>
<feature type="non-terminal residue" evidence="1">
    <location>
        <position position="1"/>
    </location>
</feature>
<evidence type="ECO:0000313" key="1">
    <source>
        <dbReference type="EMBL" id="KNC72607.1"/>
    </source>
</evidence>
<organism evidence="1 2">
    <name type="scientific">Sphaeroforma arctica JP610</name>
    <dbReference type="NCBI Taxonomy" id="667725"/>
    <lineage>
        <taxon>Eukaryota</taxon>
        <taxon>Ichthyosporea</taxon>
        <taxon>Ichthyophonida</taxon>
        <taxon>Sphaeroforma</taxon>
    </lineage>
</organism>
<dbReference type="RefSeq" id="XP_014146509.1">
    <property type="nucleotide sequence ID" value="XM_014291034.1"/>
</dbReference>
<evidence type="ECO:0000313" key="2">
    <source>
        <dbReference type="Proteomes" id="UP000054560"/>
    </source>
</evidence>
<dbReference type="AlphaFoldDB" id="A0A0L0F7A7"/>
<accession>A0A0L0F7A7</accession>
<gene>
    <name evidence="1" type="ORF">SARC_14835</name>
</gene>
<dbReference type="GeneID" id="25915339"/>
<sequence>EADLVRDHVLNFLIADIKLASPTSTTCVAFVLLDVGDHSPAAITGSGECAGDRMVLDCTNYADDSTCLRTMLDLVVQSIAAGDCGSSEVGRTYGVECAA</sequence>
<protein>
    <submittedName>
        <fullName evidence="1">Uncharacterized protein</fullName>
    </submittedName>
</protein>
<dbReference type="Proteomes" id="UP000054560">
    <property type="component" value="Unassembled WGS sequence"/>
</dbReference>
<keyword evidence="2" id="KW-1185">Reference proteome</keyword>